<evidence type="ECO:0000313" key="5">
    <source>
        <dbReference type="EMBL" id="PZG16320.1"/>
    </source>
</evidence>
<organism evidence="5 6">
    <name type="scientific">Micromonospora craterilacus</name>
    <dbReference type="NCBI Taxonomy" id="1655439"/>
    <lineage>
        <taxon>Bacteria</taxon>
        <taxon>Bacillati</taxon>
        <taxon>Actinomycetota</taxon>
        <taxon>Actinomycetes</taxon>
        <taxon>Micromonosporales</taxon>
        <taxon>Micromonosporaceae</taxon>
        <taxon>Micromonospora</taxon>
    </lineage>
</organism>
<dbReference type="OrthoDB" id="509705at2"/>
<dbReference type="PANTHER" id="PTHR12526:SF624">
    <property type="entry name" value="BLR6297 PROTEIN"/>
    <property type="match status" value="1"/>
</dbReference>
<sequence length="436" mass="48135">MAAEQARTDEDAETTGTRTARRPHVAIAVVNLPVERDRRVIRECLALESAGYRVTVICPRGETRLRHLPGSRDTAIRSFRQPFAGDGILSFAAEFAWAFLWVAWHLAVLVVRHRVVAAQVCNPPDVFWPLALVMRAIGRGWIFDHHDLSPELYACKTTAPRPAVTRLLTWFERLSMRFASEVVATNESYRQIALTRGGCAPERVTIVRNGPAASEIAAPTDTDARTGDKRIVYVGVINEQDHVDRAVLAADRLAALRGRDGWEMVIAGDGECLPALRTMVDERELGDVVRFTGWLQAPEVDALLRGATLGIQPDIFSDMTNLSTMAKTVEYMARGLPVVAVDLLETQRTAGEAGRYVATGSADEFAKALDELLDDERQLAQMRAIARERFTTVLAWEHQAAAYLRVWRRVVPLPGGTAPAQPTHRPEPAAAPEHAS</sequence>
<dbReference type="GO" id="GO:0016757">
    <property type="term" value="F:glycosyltransferase activity"/>
    <property type="evidence" value="ECO:0007669"/>
    <property type="project" value="UniProtKB-KW"/>
</dbReference>
<feature type="domain" description="Glycosyltransferase subfamily 4-like N-terminal" evidence="4">
    <location>
        <begin position="44"/>
        <end position="210"/>
    </location>
</feature>
<dbReference type="Proteomes" id="UP000248924">
    <property type="component" value="Unassembled WGS sequence"/>
</dbReference>
<dbReference type="SUPFAM" id="SSF53756">
    <property type="entry name" value="UDP-Glycosyltransferase/glycogen phosphorylase"/>
    <property type="match status" value="1"/>
</dbReference>
<dbReference type="RefSeq" id="WP_111214962.1">
    <property type="nucleotide sequence ID" value="NZ_POTY01000107.1"/>
</dbReference>
<dbReference type="CDD" id="cd03794">
    <property type="entry name" value="GT4_WbuB-like"/>
    <property type="match status" value="1"/>
</dbReference>
<dbReference type="PANTHER" id="PTHR12526">
    <property type="entry name" value="GLYCOSYLTRANSFERASE"/>
    <property type="match status" value="1"/>
</dbReference>
<gene>
    <name evidence="5" type="ORF">C1I95_17915</name>
</gene>
<accession>A0A2W2ES14</accession>
<evidence type="ECO:0000313" key="6">
    <source>
        <dbReference type="Proteomes" id="UP000248924"/>
    </source>
</evidence>
<dbReference type="Pfam" id="PF13579">
    <property type="entry name" value="Glyco_trans_4_4"/>
    <property type="match status" value="1"/>
</dbReference>
<evidence type="ECO:0000256" key="3">
    <source>
        <dbReference type="SAM" id="MobiDB-lite"/>
    </source>
</evidence>
<dbReference type="EMBL" id="POTY01000107">
    <property type="protein sequence ID" value="PZG16320.1"/>
    <property type="molecule type" value="Genomic_DNA"/>
</dbReference>
<protein>
    <submittedName>
        <fullName evidence="5">Glycosyltransferase WbuB</fullName>
    </submittedName>
</protein>
<feature type="region of interest" description="Disordered" evidence="3">
    <location>
        <begin position="415"/>
        <end position="436"/>
    </location>
</feature>
<evidence type="ECO:0000256" key="2">
    <source>
        <dbReference type="ARBA" id="ARBA00022679"/>
    </source>
</evidence>
<keyword evidence="6" id="KW-1185">Reference proteome</keyword>
<dbReference type="InterPro" id="IPR028098">
    <property type="entry name" value="Glyco_trans_4-like_N"/>
</dbReference>
<evidence type="ECO:0000259" key="4">
    <source>
        <dbReference type="Pfam" id="PF13579"/>
    </source>
</evidence>
<keyword evidence="2 5" id="KW-0808">Transferase</keyword>
<keyword evidence="1" id="KW-0328">Glycosyltransferase</keyword>
<dbReference type="AlphaFoldDB" id="A0A2W2ES14"/>
<dbReference type="Pfam" id="PF13692">
    <property type="entry name" value="Glyco_trans_1_4"/>
    <property type="match status" value="1"/>
</dbReference>
<evidence type="ECO:0000256" key="1">
    <source>
        <dbReference type="ARBA" id="ARBA00022676"/>
    </source>
</evidence>
<name>A0A2W2ES14_9ACTN</name>
<dbReference type="Gene3D" id="3.40.50.2000">
    <property type="entry name" value="Glycogen Phosphorylase B"/>
    <property type="match status" value="2"/>
</dbReference>
<proteinExistence type="predicted"/>
<comment type="caution">
    <text evidence="5">The sequence shown here is derived from an EMBL/GenBank/DDBJ whole genome shotgun (WGS) entry which is preliminary data.</text>
</comment>
<reference evidence="5 6" key="1">
    <citation type="submission" date="2018-01" db="EMBL/GenBank/DDBJ databases">
        <title>Draft genome sequence of Jishengella sp. NA12.</title>
        <authorList>
            <person name="Sahin N."/>
            <person name="Ay H."/>
            <person name="Saygin H."/>
        </authorList>
    </citation>
    <scope>NUCLEOTIDE SEQUENCE [LARGE SCALE GENOMIC DNA]</scope>
    <source>
        <strain evidence="5 6">NA12</strain>
    </source>
</reference>